<dbReference type="PROSITE" id="PS50011">
    <property type="entry name" value="PROTEIN_KINASE_DOM"/>
    <property type="match status" value="1"/>
</dbReference>
<keyword evidence="2" id="KW-0808">Transferase</keyword>
<reference evidence="2" key="1">
    <citation type="journal article" date="2020" name="New Phytol.">
        <title>Comparative genomics reveals dynamic genome evolution in host specialist ectomycorrhizal fungi.</title>
        <authorList>
            <person name="Lofgren L.A."/>
            <person name="Nguyen N.H."/>
            <person name="Vilgalys R."/>
            <person name="Ruytinx J."/>
            <person name="Liao H.L."/>
            <person name="Branco S."/>
            <person name="Kuo A."/>
            <person name="LaButti K."/>
            <person name="Lipzen A."/>
            <person name="Andreopoulos W."/>
            <person name="Pangilinan J."/>
            <person name="Riley R."/>
            <person name="Hundley H."/>
            <person name="Na H."/>
            <person name="Barry K."/>
            <person name="Grigoriev I.V."/>
            <person name="Stajich J.E."/>
            <person name="Kennedy P.G."/>
        </authorList>
    </citation>
    <scope>NUCLEOTIDE SEQUENCE</scope>
    <source>
        <strain evidence="2">DOB743</strain>
    </source>
</reference>
<dbReference type="InterPro" id="IPR000719">
    <property type="entry name" value="Prot_kinase_dom"/>
</dbReference>
<dbReference type="Proteomes" id="UP000714275">
    <property type="component" value="Unassembled WGS sequence"/>
</dbReference>
<dbReference type="EMBL" id="JABBWD010000051">
    <property type="protein sequence ID" value="KAG1772869.1"/>
    <property type="molecule type" value="Genomic_DNA"/>
</dbReference>
<proteinExistence type="predicted"/>
<evidence type="ECO:0000313" key="2">
    <source>
        <dbReference type="EMBL" id="KAG1772869.1"/>
    </source>
</evidence>
<protein>
    <submittedName>
        <fullName evidence="2">Kinase-like domain-containing protein</fullName>
    </submittedName>
</protein>
<accession>A0A9P7CZH2</accession>
<dbReference type="InterPro" id="IPR010730">
    <property type="entry name" value="HET"/>
</dbReference>
<dbReference type="Gene3D" id="1.10.510.10">
    <property type="entry name" value="Transferase(Phosphotransferase) domain 1"/>
    <property type="match status" value="1"/>
</dbReference>
<dbReference type="OrthoDB" id="674604at2759"/>
<evidence type="ECO:0000313" key="3">
    <source>
        <dbReference type="Proteomes" id="UP000714275"/>
    </source>
</evidence>
<organism evidence="2 3">
    <name type="scientific">Suillus placidus</name>
    <dbReference type="NCBI Taxonomy" id="48579"/>
    <lineage>
        <taxon>Eukaryota</taxon>
        <taxon>Fungi</taxon>
        <taxon>Dikarya</taxon>
        <taxon>Basidiomycota</taxon>
        <taxon>Agaricomycotina</taxon>
        <taxon>Agaricomycetes</taxon>
        <taxon>Agaricomycetidae</taxon>
        <taxon>Boletales</taxon>
        <taxon>Suillineae</taxon>
        <taxon>Suillaceae</taxon>
        <taxon>Suillus</taxon>
    </lineage>
</organism>
<dbReference type="PANTHER" id="PTHR10622">
    <property type="entry name" value="HET DOMAIN-CONTAINING PROTEIN"/>
    <property type="match status" value="1"/>
</dbReference>
<dbReference type="InterPro" id="IPR001245">
    <property type="entry name" value="Ser-Thr/Tyr_kinase_cat_dom"/>
</dbReference>
<keyword evidence="3" id="KW-1185">Reference proteome</keyword>
<dbReference type="AlphaFoldDB" id="A0A9P7CZH2"/>
<comment type="caution">
    <text evidence="2">The sequence shown here is derived from an EMBL/GenBank/DDBJ whole genome shotgun (WGS) entry which is preliminary data.</text>
</comment>
<dbReference type="Pfam" id="PF07714">
    <property type="entry name" value="PK_Tyr_Ser-Thr"/>
    <property type="match status" value="1"/>
</dbReference>
<name>A0A9P7CZH2_9AGAM</name>
<gene>
    <name evidence="2" type="ORF">EV702DRAFT_613617</name>
</gene>
<dbReference type="Pfam" id="PF06985">
    <property type="entry name" value="HET"/>
    <property type="match status" value="1"/>
</dbReference>
<dbReference type="PANTHER" id="PTHR10622:SF12">
    <property type="entry name" value="HET DOMAIN-CONTAINING PROTEIN"/>
    <property type="match status" value="1"/>
</dbReference>
<feature type="domain" description="Protein kinase" evidence="1">
    <location>
        <begin position="20"/>
        <end position="287"/>
    </location>
</feature>
<dbReference type="GO" id="GO:0004672">
    <property type="term" value="F:protein kinase activity"/>
    <property type="evidence" value="ECO:0007669"/>
    <property type="project" value="InterPro"/>
</dbReference>
<keyword evidence="2" id="KW-0418">Kinase</keyword>
<dbReference type="GO" id="GO:0005524">
    <property type="term" value="F:ATP binding"/>
    <property type="evidence" value="ECO:0007669"/>
    <property type="project" value="InterPro"/>
</dbReference>
<dbReference type="InterPro" id="IPR011009">
    <property type="entry name" value="Kinase-like_dom_sf"/>
</dbReference>
<dbReference type="SUPFAM" id="SSF56112">
    <property type="entry name" value="Protein kinase-like (PK-like)"/>
    <property type="match status" value="1"/>
</dbReference>
<evidence type="ECO:0000259" key="1">
    <source>
        <dbReference type="PROSITE" id="PS50011"/>
    </source>
</evidence>
<sequence length="770" mass="87433">MSSVFETPICIPDLTDQIIKDSDKPAAAGGYAKIFKCSWNSPSESSPVAVQVIKVQHDSDSLVKKGGELRREIKVWGRLQNEHILPLLGLVRGYGPLPGLVSPWIDSGSLIELLARHHNILTRHERFRLLQDIASALQYLHSFAVVHGNLSGHNILVDSNGRAFVKGSGLSTMLDEIAESESYETRLGDVPWTAPELVMIDSSSGLPTSQSDVWSFGCNMIHVLSGQEPWQKAPDNTVKVRLRDSQVPPFPEGISDQDLSFLRRCFSLRPADRPSADQILAVVHEESLRCIPGILRTAEATVPEHSSPCGIPDVMAEFKRRVFDQVPSHLIYIPKMKLISREELLTILEPEKITEEDISKHKGWSRKSAIESRLVPDMLKYAILSHRWGNSEPTFQDLKSEKREGAGYEKLHKFCTKANELYDCRLAWSDTCCINKESSSELDEAIRSMYRWYHDAYICIVHLAQSESLETLGIDEWFLRGWTLQELLAPLRMKFYGPRWISLTDNENDKDDAAVVSALSRVTKIPLNDLCNFRPGPNRAWEKMTWAASRKTTRIEDVAYSLTGIFDISMTIAYGEGDRAFKRFMAELIQNCKEWQILVWAGGLPGCPTEPGCYRTTNDTALDMLKNRQISWWGEGCGDSDFSITKRGVHVRLLILPASVDQSQWESTFLSRPAGRRWVSPLKKLVVQSHFFPPASTTEWMIGIINYHDHDDADKGILKRGESYICFLLRRFRRPGMDTVRNHWRRQITEEILTVSCANDFEKMLESVWL</sequence>